<evidence type="ECO:0000256" key="3">
    <source>
        <dbReference type="ARBA" id="ARBA00022553"/>
    </source>
</evidence>
<dbReference type="PANTHER" id="PTHR43065:SF10">
    <property type="entry name" value="PEROXIDE STRESS-ACTIVATED HISTIDINE KINASE MAK3"/>
    <property type="match status" value="1"/>
</dbReference>
<sequence>MVLFSKVNEIVSSAETVANGGVMINSKVALDLKKKGSKDLFSNNRTYEISHEYLMELLDVGKLNVWQWDLGTNEVIDFGYSESLSISNEKSEVGHIDHFITRLHPEDREEIANTLVNSLTHFEDHYSDFRILSAKGHYEWVSARGRYIRDAENNPIKMIGTWHFITEQKHNQELIKLQQTTLERISRCYFSGEAASSLSHEISQPLLALNSYLLGSILRLQQEDKETNEFISVLQKALEQVELISTIIKRMKRFVTHGELHFERVNLNLLAKQSVILSKFYSNFSGTVQYEFDEDLTEVYLDRNQMRQVFLNLINNAFEAMFDAKTMNPILLIKIKNYETYVLVTIIDNGPGVSQNVLDNLFASCYSTKEYGLGLGLSICKKIIEAHGGAIKIERNASGEGTVSSFRLPNQLLESRDE</sequence>
<dbReference type="InterPro" id="IPR000014">
    <property type="entry name" value="PAS"/>
</dbReference>
<dbReference type="InterPro" id="IPR000700">
    <property type="entry name" value="PAS-assoc_C"/>
</dbReference>
<evidence type="ECO:0000256" key="7">
    <source>
        <dbReference type="ARBA" id="ARBA00022840"/>
    </source>
</evidence>
<comment type="catalytic activity">
    <reaction evidence="1">
        <text>ATP + protein L-histidine = ADP + protein N-phospho-L-histidine.</text>
        <dbReference type="EC" id="2.7.13.3"/>
    </reaction>
</comment>
<dbReference type="CDD" id="cd00130">
    <property type="entry name" value="PAS"/>
    <property type="match status" value="1"/>
</dbReference>
<evidence type="ECO:0000313" key="12">
    <source>
        <dbReference type="Proteomes" id="UP000054693"/>
    </source>
</evidence>
<dbReference type="PANTHER" id="PTHR43065">
    <property type="entry name" value="SENSOR HISTIDINE KINASE"/>
    <property type="match status" value="1"/>
</dbReference>
<dbReference type="EMBL" id="LNZA01000012">
    <property type="protein sequence ID" value="KTD70879.1"/>
    <property type="molecule type" value="Genomic_DNA"/>
</dbReference>
<keyword evidence="12" id="KW-1185">Reference proteome</keyword>
<keyword evidence="8" id="KW-0902">Two-component regulatory system</keyword>
<dbReference type="AlphaFoldDB" id="A0A0W0ZNR7"/>
<gene>
    <name evidence="11" type="primary">fixL</name>
    <name evidence="11" type="ORF">Ltuc_2890</name>
</gene>
<dbReference type="InterPro" id="IPR035965">
    <property type="entry name" value="PAS-like_dom_sf"/>
</dbReference>
<keyword evidence="5" id="KW-0547">Nucleotide-binding</keyword>
<feature type="domain" description="Histidine kinase" evidence="9">
    <location>
        <begin position="197"/>
        <end position="412"/>
    </location>
</feature>
<dbReference type="InterPro" id="IPR005467">
    <property type="entry name" value="His_kinase_dom"/>
</dbReference>
<dbReference type="PROSITE" id="PS50109">
    <property type="entry name" value="HIS_KIN"/>
    <property type="match status" value="1"/>
</dbReference>
<dbReference type="GO" id="GO:0000160">
    <property type="term" value="P:phosphorelay signal transduction system"/>
    <property type="evidence" value="ECO:0007669"/>
    <property type="project" value="UniProtKB-KW"/>
</dbReference>
<evidence type="ECO:0000259" key="9">
    <source>
        <dbReference type="PROSITE" id="PS50109"/>
    </source>
</evidence>
<reference evidence="11 12" key="1">
    <citation type="submission" date="2015-11" db="EMBL/GenBank/DDBJ databases">
        <title>Genomic analysis of 38 Legionella species identifies large and diverse effector repertoires.</title>
        <authorList>
            <person name="Burstein D."/>
            <person name="Amaro F."/>
            <person name="Zusman T."/>
            <person name="Lifshitz Z."/>
            <person name="Cohen O."/>
            <person name="Gilbert J.A."/>
            <person name="Pupko T."/>
            <person name="Shuman H.A."/>
            <person name="Segal G."/>
        </authorList>
    </citation>
    <scope>NUCLEOTIDE SEQUENCE [LARGE SCALE GENOMIC DNA]</scope>
    <source>
        <strain evidence="11 12">ATCC 49180</strain>
    </source>
</reference>
<dbReference type="GO" id="GO:0005524">
    <property type="term" value="F:ATP binding"/>
    <property type="evidence" value="ECO:0007669"/>
    <property type="project" value="UniProtKB-KW"/>
</dbReference>
<dbReference type="Gene3D" id="3.30.450.20">
    <property type="entry name" value="PAS domain"/>
    <property type="match status" value="1"/>
</dbReference>
<accession>A0A0W0ZNR7</accession>
<dbReference type="Pfam" id="PF02518">
    <property type="entry name" value="HATPase_c"/>
    <property type="match status" value="1"/>
</dbReference>
<dbReference type="Gene3D" id="3.30.565.10">
    <property type="entry name" value="Histidine kinase-like ATPase, C-terminal domain"/>
    <property type="match status" value="1"/>
</dbReference>
<evidence type="ECO:0000313" key="11">
    <source>
        <dbReference type="EMBL" id="KTD70879.1"/>
    </source>
</evidence>
<dbReference type="SUPFAM" id="SSF55874">
    <property type="entry name" value="ATPase domain of HSP90 chaperone/DNA topoisomerase II/histidine kinase"/>
    <property type="match status" value="1"/>
</dbReference>
<organism evidence="11 12">
    <name type="scientific">Legionella tucsonensis</name>
    <dbReference type="NCBI Taxonomy" id="40335"/>
    <lineage>
        <taxon>Bacteria</taxon>
        <taxon>Pseudomonadati</taxon>
        <taxon>Pseudomonadota</taxon>
        <taxon>Gammaproteobacteria</taxon>
        <taxon>Legionellales</taxon>
        <taxon>Legionellaceae</taxon>
        <taxon>Legionella</taxon>
    </lineage>
</organism>
<name>A0A0W0ZNR7_9GAMM</name>
<keyword evidence="4" id="KW-0808">Transferase</keyword>
<keyword evidence="3" id="KW-0597">Phosphoprotein</keyword>
<dbReference type="SMART" id="SM00387">
    <property type="entry name" value="HATPase_c"/>
    <property type="match status" value="1"/>
</dbReference>
<dbReference type="STRING" id="40335.Ltuc_2890"/>
<feature type="domain" description="PAC" evidence="10">
    <location>
        <begin position="125"/>
        <end position="177"/>
    </location>
</feature>
<evidence type="ECO:0000256" key="1">
    <source>
        <dbReference type="ARBA" id="ARBA00000085"/>
    </source>
</evidence>
<dbReference type="PROSITE" id="PS50113">
    <property type="entry name" value="PAC"/>
    <property type="match status" value="1"/>
</dbReference>
<dbReference type="PRINTS" id="PR00344">
    <property type="entry name" value="BCTRLSENSOR"/>
</dbReference>
<dbReference type="PATRIC" id="fig|40335.7.peg.3092"/>
<keyword evidence="7" id="KW-0067">ATP-binding</keyword>
<protein>
    <recommendedName>
        <fullName evidence="2">histidine kinase</fullName>
        <ecNumber evidence="2">2.7.13.3</ecNumber>
    </recommendedName>
</protein>
<dbReference type="SUPFAM" id="SSF55785">
    <property type="entry name" value="PYP-like sensor domain (PAS domain)"/>
    <property type="match status" value="1"/>
</dbReference>
<comment type="caution">
    <text evidence="11">The sequence shown here is derived from an EMBL/GenBank/DDBJ whole genome shotgun (WGS) entry which is preliminary data.</text>
</comment>
<dbReference type="InterPro" id="IPR013655">
    <property type="entry name" value="PAS_fold_3"/>
</dbReference>
<evidence type="ECO:0000256" key="5">
    <source>
        <dbReference type="ARBA" id="ARBA00022741"/>
    </source>
</evidence>
<dbReference type="InterPro" id="IPR036890">
    <property type="entry name" value="HATPase_C_sf"/>
</dbReference>
<dbReference type="InterPro" id="IPR004358">
    <property type="entry name" value="Sig_transdc_His_kin-like_C"/>
</dbReference>
<dbReference type="Pfam" id="PF08447">
    <property type="entry name" value="PAS_3"/>
    <property type="match status" value="1"/>
</dbReference>
<evidence type="ECO:0000256" key="8">
    <source>
        <dbReference type="ARBA" id="ARBA00023012"/>
    </source>
</evidence>
<keyword evidence="6 11" id="KW-0418">Kinase</keyword>
<dbReference type="Proteomes" id="UP000054693">
    <property type="component" value="Unassembled WGS sequence"/>
</dbReference>
<dbReference type="EC" id="2.7.13.3" evidence="2"/>
<proteinExistence type="predicted"/>
<dbReference type="GO" id="GO:0004673">
    <property type="term" value="F:protein histidine kinase activity"/>
    <property type="evidence" value="ECO:0007669"/>
    <property type="project" value="UniProtKB-EC"/>
</dbReference>
<evidence type="ECO:0000256" key="6">
    <source>
        <dbReference type="ARBA" id="ARBA00022777"/>
    </source>
</evidence>
<dbReference type="InterPro" id="IPR003594">
    <property type="entry name" value="HATPase_dom"/>
</dbReference>
<evidence type="ECO:0000259" key="10">
    <source>
        <dbReference type="PROSITE" id="PS50113"/>
    </source>
</evidence>
<dbReference type="Gene3D" id="1.10.287.130">
    <property type="match status" value="1"/>
</dbReference>
<evidence type="ECO:0000256" key="4">
    <source>
        <dbReference type="ARBA" id="ARBA00022679"/>
    </source>
</evidence>
<evidence type="ECO:0000256" key="2">
    <source>
        <dbReference type="ARBA" id="ARBA00012438"/>
    </source>
</evidence>